<evidence type="ECO:0000313" key="5">
    <source>
        <dbReference type="EMBL" id="NEE05562.1"/>
    </source>
</evidence>
<evidence type="ECO:0000256" key="3">
    <source>
        <dbReference type="ARBA" id="ARBA00023295"/>
    </source>
</evidence>
<reference evidence="5" key="1">
    <citation type="submission" date="2020-01" db="EMBL/GenBank/DDBJ databases">
        <title>Insect and environment-associated Actinomycetes.</title>
        <authorList>
            <person name="Currrie C."/>
            <person name="Chevrette M."/>
            <person name="Carlson C."/>
            <person name="Stubbendieck R."/>
            <person name="Wendt-Pienkowski E."/>
        </authorList>
    </citation>
    <scope>NUCLEOTIDE SEQUENCE</scope>
    <source>
        <strain evidence="5">SID7499</strain>
    </source>
</reference>
<dbReference type="SUPFAM" id="SSF51445">
    <property type="entry name" value="(Trans)glycosidases"/>
    <property type="match status" value="1"/>
</dbReference>
<dbReference type="Gene3D" id="3.20.20.80">
    <property type="entry name" value="Glycosidases"/>
    <property type="match status" value="1"/>
</dbReference>
<evidence type="ECO:0000256" key="1">
    <source>
        <dbReference type="ARBA" id="ARBA00010838"/>
    </source>
</evidence>
<comment type="caution">
    <text evidence="5">The sequence shown here is derived from an EMBL/GenBank/DDBJ whole genome shotgun (WGS) entry which is preliminary data.</text>
</comment>
<dbReference type="PANTHER" id="PTHR10353">
    <property type="entry name" value="GLYCOSYL HYDROLASE"/>
    <property type="match status" value="1"/>
</dbReference>
<dbReference type="PANTHER" id="PTHR10353:SF36">
    <property type="entry name" value="LP05116P"/>
    <property type="match status" value="1"/>
</dbReference>
<sequence>DGKVLDPDRVDYLDTHLQAVDAAVAQGVDVRGYFTWTLLDNFEWAEGYHQRFGLVHVDHETQVRTPKASFAWYRDLIRAQRGE</sequence>
<evidence type="ECO:0000256" key="2">
    <source>
        <dbReference type="ARBA" id="ARBA00022801"/>
    </source>
</evidence>
<keyword evidence="2 5" id="KW-0378">Hydrolase</keyword>
<evidence type="ECO:0000256" key="4">
    <source>
        <dbReference type="RuleBase" id="RU003690"/>
    </source>
</evidence>
<gene>
    <name evidence="5" type="ORF">G3M58_03855</name>
</gene>
<dbReference type="AlphaFoldDB" id="A0A6G3WJD0"/>
<dbReference type="GO" id="GO:0016052">
    <property type="term" value="P:carbohydrate catabolic process"/>
    <property type="evidence" value="ECO:0007669"/>
    <property type="project" value="TreeGrafter"/>
</dbReference>
<dbReference type="Pfam" id="PF00232">
    <property type="entry name" value="Glyco_hydro_1"/>
    <property type="match status" value="1"/>
</dbReference>
<proteinExistence type="inferred from homology"/>
<dbReference type="EMBL" id="JAAGMN010000332">
    <property type="protein sequence ID" value="NEE05562.1"/>
    <property type="molecule type" value="Genomic_DNA"/>
</dbReference>
<dbReference type="InterPro" id="IPR017853">
    <property type="entry name" value="GH"/>
</dbReference>
<dbReference type="PRINTS" id="PR00131">
    <property type="entry name" value="GLHYDRLASE1"/>
</dbReference>
<accession>A0A6G3WJD0</accession>
<feature type="non-terminal residue" evidence="5">
    <location>
        <position position="1"/>
    </location>
</feature>
<protein>
    <submittedName>
        <fullName evidence="5">Family 1 glycosylhydrolase</fullName>
    </submittedName>
</protein>
<dbReference type="GO" id="GO:0005829">
    <property type="term" value="C:cytosol"/>
    <property type="evidence" value="ECO:0007669"/>
    <property type="project" value="TreeGrafter"/>
</dbReference>
<name>A0A6G3WJD0_9ACTN</name>
<organism evidence="5">
    <name type="scientific">Streptomyces sp. SID7499</name>
    <dbReference type="NCBI Taxonomy" id="2706086"/>
    <lineage>
        <taxon>Bacteria</taxon>
        <taxon>Bacillati</taxon>
        <taxon>Actinomycetota</taxon>
        <taxon>Actinomycetes</taxon>
        <taxon>Kitasatosporales</taxon>
        <taxon>Streptomycetaceae</taxon>
        <taxon>Streptomyces</taxon>
    </lineage>
</organism>
<comment type="similarity">
    <text evidence="1 4">Belongs to the glycosyl hydrolase 1 family.</text>
</comment>
<dbReference type="GO" id="GO:0008422">
    <property type="term" value="F:beta-glucosidase activity"/>
    <property type="evidence" value="ECO:0007669"/>
    <property type="project" value="TreeGrafter"/>
</dbReference>
<dbReference type="InterPro" id="IPR001360">
    <property type="entry name" value="Glyco_hydro_1"/>
</dbReference>
<keyword evidence="3" id="KW-0326">Glycosidase</keyword>